<feature type="compositionally biased region" description="Low complexity" evidence="1">
    <location>
        <begin position="65"/>
        <end position="78"/>
    </location>
</feature>
<name>A0AAN8VCZ9_9MAGN</name>
<accession>A0AAN8VCZ9</accession>
<reference evidence="2 3" key="1">
    <citation type="submission" date="2023-12" db="EMBL/GenBank/DDBJ databases">
        <title>A high-quality genome assembly for Dillenia turbinata (Dilleniales).</title>
        <authorList>
            <person name="Chanderbali A."/>
        </authorList>
    </citation>
    <scope>NUCLEOTIDE SEQUENCE [LARGE SCALE GENOMIC DNA]</scope>
    <source>
        <strain evidence="2">LSX21</strain>
        <tissue evidence="2">Leaf</tissue>
    </source>
</reference>
<dbReference type="EMBL" id="JBAMMX010000014">
    <property type="protein sequence ID" value="KAK6927741.1"/>
    <property type="molecule type" value="Genomic_DNA"/>
</dbReference>
<dbReference type="Proteomes" id="UP001370490">
    <property type="component" value="Unassembled WGS sequence"/>
</dbReference>
<protein>
    <submittedName>
        <fullName evidence="2">Uncharacterized protein</fullName>
    </submittedName>
</protein>
<evidence type="ECO:0000256" key="1">
    <source>
        <dbReference type="SAM" id="MobiDB-lite"/>
    </source>
</evidence>
<evidence type="ECO:0000313" key="2">
    <source>
        <dbReference type="EMBL" id="KAK6927741.1"/>
    </source>
</evidence>
<sequence>MGLDLKPASTSSTSIHKKMKMMIEKAEEELEILEAQHPNRFDYLKIELKSFISSESQKLLLINSSFSSSSSVSTQASSSRKRKQEYDSKGKRKLQKSTAGECNKLKRMDRTDLVIEKAQACLQKIQDLKATFF</sequence>
<evidence type="ECO:0000313" key="3">
    <source>
        <dbReference type="Proteomes" id="UP001370490"/>
    </source>
</evidence>
<keyword evidence="3" id="KW-1185">Reference proteome</keyword>
<comment type="caution">
    <text evidence="2">The sequence shown here is derived from an EMBL/GenBank/DDBJ whole genome shotgun (WGS) entry which is preliminary data.</text>
</comment>
<proteinExistence type="predicted"/>
<dbReference type="AlphaFoldDB" id="A0AAN8VCZ9"/>
<gene>
    <name evidence="2" type="ORF">RJ641_006332</name>
</gene>
<organism evidence="2 3">
    <name type="scientific">Dillenia turbinata</name>
    <dbReference type="NCBI Taxonomy" id="194707"/>
    <lineage>
        <taxon>Eukaryota</taxon>
        <taxon>Viridiplantae</taxon>
        <taxon>Streptophyta</taxon>
        <taxon>Embryophyta</taxon>
        <taxon>Tracheophyta</taxon>
        <taxon>Spermatophyta</taxon>
        <taxon>Magnoliopsida</taxon>
        <taxon>eudicotyledons</taxon>
        <taxon>Gunneridae</taxon>
        <taxon>Pentapetalae</taxon>
        <taxon>Dilleniales</taxon>
        <taxon>Dilleniaceae</taxon>
        <taxon>Dillenia</taxon>
    </lineage>
</organism>
<feature type="region of interest" description="Disordered" evidence="1">
    <location>
        <begin position="65"/>
        <end position="102"/>
    </location>
</feature>